<feature type="transmembrane region" description="Helical" evidence="1">
    <location>
        <begin position="53"/>
        <end position="72"/>
    </location>
</feature>
<feature type="transmembrane region" description="Helical" evidence="1">
    <location>
        <begin position="7"/>
        <end position="23"/>
    </location>
</feature>
<feature type="transmembrane region" description="Helical" evidence="1">
    <location>
        <begin position="159"/>
        <end position="185"/>
    </location>
</feature>
<dbReference type="Gene3D" id="3.10.620.30">
    <property type="match status" value="1"/>
</dbReference>
<keyword evidence="1" id="KW-0812">Transmembrane</keyword>
<feature type="transmembrane region" description="Helical" evidence="1">
    <location>
        <begin position="126"/>
        <end position="147"/>
    </location>
</feature>
<feature type="transmembrane region" description="Helical" evidence="1">
    <location>
        <begin position="103"/>
        <end position="120"/>
    </location>
</feature>
<dbReference type="SMART" id="SM00460">
    <property type="entry name" value="TGc"/>
    <property type="match status" value="1"/>
</dbReference>
<dbReference type="InterPro" id="IPR021878">
    <property type="entry name" value="TgpA_N"/>
</dbReference>
<dbReference type="InterPro" id="IPR052901">
    <property type="entry name" value="Bact_TGase-like"/>
</dbReference>
<dbReference type="InterPro" id="IPR038765">
    <property type="entry name" value="Papain-like_cys_pep_sf"/>
</dbReference>
<feature type="transmembrane region" description="Helical" evidence="1">
    <location>
        <begin position="78"/>
        <end position="96"/>
    </location>
</feature>
<evidence type="ECO:0000259" key="2">
    <source>
        <dbReference type="SMART" id="SM00460"/>
    </source>
</evidence>
<name>A0ABX7Q143_9BACT</name>
<evidence type="ECO:0000256" key="1">
    <source>
        <dbReference type="SAM" id="Phobius"/>
    </source>
</evidence>
<dbReference type="Proteomes" id="UP000663651">
    <property type="component" value="Chromosome"/>
</dbReference>
<dbReference type="InterPro" id="IPR002931">
    <property type="entry name" value="Transglutaminase-like"/>
</dbReference>
<dbReference type="Pfam" id="PF11992">
    <property type="entry name" value="TgpA_N"/>
    <property type="match status" value="1"/>
</dbReference>
<proteinExistence type="predicted"/>
<keyword evidence="4" id="KW-1185">Reference proteome</keyword>
<evidence type="ECO:0000313" key="4">
    <source>
        <dbReference type="Proteomes" id="UP000663651"/>
    </source>
</evidence>
<protein>
    <submittedName>
        <fullName evidence="3">DUF3488 domain-containing transglutaminase family protein</fullName>
    </submittedName>
</protein>
<reference evidence="3 4" key="1">
    <citation type="submission" date="2021-03" db="EMBL/GenBank/DDBJ databases">
        <title>Geobacter metallireducens gen. nov. sp. nov., a microorganism capable of coupling the complete oxidation of organic compounds to the reduction of iron and other metals.</title>
        <authorList>
            <person name="Li Y."/>
        </authorList>
    </citation>
    <scope>NUCLEOTIDE SEQUENCE [LARGE SCALE GENOMIC DNA]</scope>
    <source>
        <strain evidence="3 4">Jerry-YX</strain>
    </source>
</reference>
<dbReference type="SUPFAM" id="SSF54001">
    <property type="entry name" value="Cysteine proteinases"/>
    <property type="match status" value="1"/>
</dbReference>
<evidence type="ECO:0000313" key="3">
    <source>
        <dbReference type="EMBL" id="QSV45112.1"/>
    </source>
</evidence>
<dbReference type="Pfam" id="PF01841">
    <property type="entry name" value="Transglut_core"/>
    <property type="match status" value="1"/>
</dbReference>
<dbReference type="PANTHER" id="PTHR42736">
    <property type="entry name" value="PROTEIN-GLUTAMINE GAMMA-GLUTAMYLTRANSFERASE"/>
    <property type="match status" value="1"/>
</dbReference>
<dbReference type="RefSeq" id="WP_207162918.1">
    <property type="nucleotide sequence ID" value="NZ_CP071382.1"/>
</dbReference>
<sequence length="638" mass="70762">MVAISSLIRFLAYVVSVLGFLPVAPHVDIPVLIVFPVALACGIFFDRQGKYPLTGVPVTILTVISFIFYFMQLSMANPAAPAVNFLVVLLSVRLLNEKSPRNVLQIFALALFALASSSLFSLSAIFLVYLFLQLGLIAVSLVLLTFHSVDDHLRLTRKSLWRVVGVSLAMPAASVPLVLFFFAILPRTQYPLLNFLNAPGERSAGFSDRVEPGRASSVGEVKTVAFRAECEQLAPNDLYWRGIVFDTMSGATWTKNGQRSDEVPGVPRGVTVRQTVYPEPSLGNHLIALDVPIRLDGTGISQGGDFTFTKRGRSRGRIRYDATSVLTGAIPTPRGIDRAHYLRIPGRVSDRVYALAKEFSAGEPSDGERLKRVESWFVRQGFRYATSGLAVSVDPVDAFLLEKRVGHCEFFASSFATLLRLAGVPARLVGGYYGGEYNEVGGYYVVTEDRAHVWVEAFVGGRGWVRIDPSSFAANFDRTQSGKRAFTTKIIALIDSFTWYWNQAVITYDLQKQVELIRRANRQFSGITLHGGTRKLFPALLAVAALAIVVRLLMIRGKRTREEQILQCFLARVEKVYGIPHPRPTQGLKEIADMIEDPAATEFVSIFGGAIYRDRQLSRDEYQRLVQIINSIGNNRRP</sequence>
<feature type="transmembrane region" description="Helical" evidence="1">
    <location>
        <begin position="29"/>
        <end position="46"/>
    </location>
</feature>
<keyword evidence="1" id="KW-0472">Membrane</keyword>
<organism evidence="3 4">
    <name type="scientific">Geobacter benzoatilyticus</name>
    <dbReference type="NCBI Taxonomy" id="2815309"/>
    <lineage>
        <taxon>Bacteria</taxon>
        <taxon>Pseudomonadati</taxon>
        <taxon>Thermodesulfobacteriota</taxon>
        <taxon>Desulfuromonadia</taxon>
        <taxon>Geobacterales</taxon>
        <taxon>Geobacteraceae</taxon>
        <taxon>Geobacter</taxon>
    </lineage>
</organism>
<gene>
    <name evidence="3" type="ORF">JZM60_13325</name>
</gene>
<dbReference type="EMBL" id="CP071382">
    <property type="protein sequence ID" value="QSV45112.1"/>
    <property type="molecule type" value="Genomic_DNA"/>
</dbReference>
<dbReference type="PANTHER" id="PTHR42736:SF1">
    <property type="entry name" value="PROTEIN-GLUTAMINE GAMMA-GLUTAMYLTRANSFERASE"/>
    <property type="match status" value="1"/>
</dbReference>
<keyword evidence="1" id="KW-1133">Transmembrane helix</keyword>
<feature type="domain" description="Transglutaminase-like" evidence="2">
    <location>
        <begin position="400"/>
        <end position="471"/>
    </location>
</feature>
<accession>A0ABX7Q143</accession>
<feature type="transmembrane region" description="Helical" evidence="1">
    <location>
        <begin position="536"/>
        <end position="554"/>
    </location>
</feature>